<name>A0A1X7TAE5_AMPQE</name>
<feature type="compositionally biased region" description="Basic and acidic residues" evidence="1">
    <location>
        <begin position="7"/>
        <end position="29"/>
    </location>
</feature>
<organism evidence="2">
    <name type="scientific">Amphimedon queenslandica</name>
    <name type="common">Sponge</name>
    <dbReference type="NCBI Taxonomy" id="400682"/>
    <lineage>
        <taxon>Eukaryota</taxon>
        <taxon>Metazoa</taxon>
        <taxon>Porifera</taxon>
        <taxon>Demospongiae</taxon>
        <taxon>Heteroscleromorpha</taxon>
        <taxon>Haplosclerida</taxon>
        <taxon>Niphatidae</taxon>
        <taxon>Amphimedon</taxon>
    </lineage>
</organism>
<dbReference type="AlphaFoldDB" id="A0A1X7TAE5"/>
<feature type="compositionally biased region" description="Low complexity" evidence="1">
    <location>
        <begin position="30"/>
        <end position="42"/>
    </location>
</feature>
<sequence length="170" mass="19256">MLQQSKSRIDDHHTERDSASKNKENKSKVSVESSAESIVKSAGPKNNSWDKSLINGRNIQLQGTVKPNDDSVILQSDGFQGRDRNDRDADEEQVSDNMMLFINENYTIPFVAYEEDWINYEEMSSSSTLSLINYEAPMMDDYLTDSETAKEYSRGIIVIGLFKLVSNSIL</sequence>
<evidence type="ECO:0000256" key="1">
    <source>
        <dbReference type="SAM" id="MobiDB-lite"/>
    </source>
</evidence>
<dbReference type="EnsemblMetazoa" id="Aqu2.1.11523_001">
    <property type="protein sequence ID" value="Aqu2.1.11523_001"/>
    <property type="gene ID" value="Aqu2.1.11523"/>
</dbReference>
<accession>A0A1X7TAE5</accession>
<proteinExistence type="predicted"/>
<dbReference type="InParanoid" id="A0A1X7TAE5"/>
<evidence type="ECO:0000313" key="2">
    <source>
        <dbReference type="EnsemblMetazoa" id="Aqu2.1.11523_001"/>
    </source>
</evidence>
<feature type="compositionally biased region" description="Polar residues" evidence="1">
    <location>
        <begin position="44"/>
        <end position="65"/>
    </location>
</feature>
<protein>
    <submittedName>
        <fullName evidence="2">Uncharacterized protein</fullName>
    </submittedName>
</protein>
<feature type="region of interest" description="Disordered" evidence="1">
    <location>
        <begin position="1"/>
        <end position="92"/>
    </location>
</feature>
<reference evidence="2" key="1">
    <citation type="submission" date="2017-05" db="UniProtKB">
        <authorList>
            <consortium name="EnsemblMetazoa"/>
        </authorList>
    </citation>
    <scope>IDENTIFICATION</scope>
</reference>